<sequence length="270" mass="31228">MLNFKLEWLRARIYHNLKSLIIKGDKLDSRTLEIELAHALGMEHHGDKNHHADAVGGNVAVSIKTIGLSPVINKTVENSKDFHTHPDKFFGPKYAKKHDLWTNGIEVVQRRQALKDIDDVNAPPEVVGRATINGFKESQDSSHLNYGTKHTYEAVWIHGYNRTKDEYISTIFYDEYKQLDADTMDWRRTISGVDGYQCIDGKMMKVMTRLNGNVPRHATCFKEYKNLIEYKNVVTFAVPMPKPHIFDEEELTKEINEYYSNKEINTDKKE</sequence>
<gene>
    <name evidence="1" type="ORF">UFOVP257_237</name>
</gene>
<accession>A0A6J5LH57</accession>
<evidence type="ECO:0000313" key="1">
    <source>
        <dbReference type="EMBL" id="CAB4133515.1"/>
    </source>
</evidence>
<organism evidence="1">
    <name type="scientific">uncultured Caudovirales phage</name>
    <dbReference type="NCBI Taxonomy" id="2100421"/>
    <lineage>
        <taxon>Viruses</taxon>
        <taxon>Duplodnaviria</taxon>
        <taxon>Heunggongvirae</taxon>
        <taxon>Uroviricota</taxon>
        <taxon>Caudoviricetes</taxon>
        <taxon>Peduoviridae</taxon>
        <taxon>Maltschvirus</taxon>
        <taxon>Maltschvirus maltsch</taxon>
    </lineage>
</organism>
<dbReference type="EMBL" id="LR796274">
    <property type="protein sequence ID" value="CAB4133515.1"/>
    <property type="molecule type" value="Genomic_DNA"/>
</dbReference>
<reference evidence="1" key="1">
    <citation type="submission" date="2020-04" db="EMBL/GenBank/DDBJ databases">
        <authorList>
            <person name="Chiriac C."/>
            <person name="Salcher M."/>
            <person name="Ghai R."/>
            <person name="Kavagutti S V."/>
        </authorList>
    </citation>
    <scope>NUCLEOTIDE SEQUENCE</scope>
</reference>
<protein>
    <submittedName>
        <fullName evidence="1">Uncharacterized protein</fullName>
    </submittedName>
</protein>
<name>A0A6J5LH57_9CAUD</name>
<proteinExistence type="predicted"/>